<feature type="compositionally biased region" description="Basic and acidic residues" evidence="1">
    <location>
        <begin position="85"/>
        <end position="96"/>
    </location>
</feature>
<dbReference type="Proteomes" id="UP001231189">
    <property type="component" value="Unassembled WGS sequence"/>
</dbReference>
<dbReference type="AlphaFoldDB" id="A0AAD8QTB1"/>
<evidence type="ECO:0000313" key="3">
    <source>
        <dbReference type="Proteomes" id="UP001231189"/>
    </source>
</evidence>
<reference evidence="2" key="1">
    <citation type="submission" date="2023-07" db="EMBL/GenBank/DDBJ databases">
        <title>A chromosome-level genome assembly of Lolium multiflorum.</title>
        <authorList>
            <person name="Chen Y."/>
            <person name="Copetti D."/>
            <person name="Kolliker R."/>
            <person name="Studer B."/>
        </authorList>
    </citation>
    <scope>NUCLEOTIDE SEQUENCE</scope>
    <source>
        <strain evidence="2">02402/16</strain>
        <tissue evidence="2">Leaf</tissue>
    </source>
</reference>
<keyword evidence="3" id="KW-1185">Reference proteome</keyword>
<sequence>MVVAIAVAAAFLREGRLSPRSSHPRHLQHKLPLRRGGAAVASRWRSRRDLHPCRRRRPWPCRPVVWDPPPPTYPFAYLKPPSRNPHREPRYGKPSETRAASTISGIQEIASGTLPRGFISGGLFIAMIASE</sequence>
<accession>A0AAD8QTB1</accession>
<comment type="caution">
    <text evidence="2">The sequence shown here is derived from an EMBL/GenBank/DDBJ whole genome shotgun (WGS) entry which is preliminary data.</text>
</comment>
<evidence type="ECO:0000256" key="1">
    <source>
        <dbReference type="SAM" id="MobiDB-lite"/>
    </source>
</evidence>
<proteinExistence type="predicted"/>
<evidence type="ECO:0000313" key="2">
    <source>
        <dbReference type="EMBL" id="KAK1607644.1"/>
    </source>
</evidence>
<dbReference type="EMBL" id="JAUUTY010000007">
    <property type="protein sequence ID" value="KAK1607644.1"/>
    <property type="molecule type" value="Genomic_DNA"/>
</dbReference>
<gene>
    <name evidence="2" type="ORF">QYE76_031317</name>
</gene>
<protein>
    <submittedName>
        <fullName evidence="2">Uncharacterized protein</fullName>
    </submittedName>
</protein>
<name>A0AAD8QTB1_LOLMU</name>
<organism evidence="2 3">
    <name type="scientific">Lolium multiflorum</name>
    <name type="common">Italian ryegrass</name>
    <name type="synonym">Lolium perenne subsp. multiflorum</name>
    <dbReference type="NCBI Taxonomy" id="4521"/>
    <lineage>
        <taxon>Eukaryota</taxon>
        <taxon>Viridiplantae</taxon>
        <taxon>Streptophyta</taxon>
        <taxon>Embryophyta</taxon>
        <taxon>Tracheophyta</taxon>
        <taxon>Spermatophyta</taxon>
        <taxon>Magnoliopsida</taxon>
        <taxon>Liliopsida</taxon>
        <taxon>Poales</taxon>
        <taxon>Poaceae</taxon>
        <taxon>BOP clade</taxon>
        <taxon>Pooideae</taxon>
        <taxon>Poodae</taxon>
        <taxon>Poeae</taxon>
        <taxon>Poeae Chloroplast Group 2 (Poeae type)</taxon>
        <taxon>Loliodinae</taxon>
        <taxon>Loliinae</taxon>
        <taxon>Lolium</taxon>
    </lineage>
</organism>
<feature type="region of interest" description="Disordered" evidence="1">
    <location>
        <begin position="77"/>
        <end position="100"/>
    </location>
</feature>